<evidence type="ECO:0000256" key="6">
    <source>
        <dbReference type="SAM" id="Phobius"/>
    </source>
</evidence>
<comment type="subcellular location">
    <subcellularLocation>
        <location evidence="1">Nucleus</location>
    </subcellularLocation>
</comment>
<keyword evidence="4" id="KW-0539">Nucleus</keyword>
<dbReference type="Pfam" id="PF11894">
    <property type="entry name" value="Nup192"/>
    <property type="match status" value="2"/>
</dbReference>
<dbReference type="SUPFAM" id="SSF53335">
    <property type="entry name" value="S-adenosyl-L-methionine-dependent methyltransferases"/>
    <property type="match status" value="1"/>
</dbReference>
<gene>
    <name evidence="8" type="ORF">DVH24_017797</name>
</gene>
<name>A0A498KJ27_MALDO</name>
<feature type="region of interest" description="Disordered" evidence="5">
    <location>
        <begin position="47"/>
        <end position="72"/>
    </location>
</feature>
<dbReference type="STRING" id="3750.A0A498KJ27"/>
<dbReference type="InterPro" id="IPR021827">
    <property type="entry name" value="Nup186/Nup192/Nup205"/>
</dbReference>
<evidence type="ECO:0000256" key="2">
    <source>
        <dbReference type="ARBA" id="ARBA00005892"/>
    </source>
</evidence>
<keyword evidence="6" id="KW-0472">Membrane</keyword>
<dbReference type="PANTHER" id="PTHR31344">
    <property type="entry name" value="NUCLEAR PORE COMPLEX PROTEIN NUP205"/>
    <property type="match status" value="1"/>
</dbReference>
<feature type="domain" description="Methyltransferase FkbM" evidence="7">
    <location>
        <begin position="1230"/>
        <end position="1397"/>
    </location>
</feature>
<comment type="similarity">
    <text evidence="2">Belongs to the NUP186/NUP192/NUP205 family.</text>
</comment>
<dbReference type="InterPro" id="IPR029063">
    <property type="entry name" value="SAM-dependent_MTases_sf"/>
</dbReference>
<comment type="caution">
    <text evidence="8">The sequence shown here is derived from an EMBL/GenBank/DDBJ whole genome shotgun (WGS) entry which is preliminary data.</text>
</comment>
<evidence type="ECO:0000256" key="3">
    <source>
        <dbReference type="ARBA" id="ARBA00022448"/>
    </source>
</evidence>
<dbReference type="Gene3D" id="3.40.50.150">
    <property type="entry name" value="Vaccinia Virus protein VP39"/>
    <property type="match status" value="1"/>
</dbReference>
<dbReference type="InterPro" id="IPR006342">
    <property type="entry name" value="FkbM_mtfrase"/>
</dbReference>
<evidence type="ECO:0000313" key="9">
    <source>
        <dbReference type="Proteomes" id="UP000290289"/>
    </source>
</evidence>
<evidence type="ECO:0000256" key="4">
    <source>
        <dbReference type="ARBA" id="ARBA00023242"/>
    </source>
</evidence>
<protein>
    <recommendedName>
        <fullName evidence="7">Methyltransferase FkbM domain-containing protein</fullName>
    </recommendedName>
</protein>
<proteinExistence type="inferred from homology"/>
<dbReference type="EMBL" id="RDQH01000328">
    <property type="protein sequence ID" value="RXI05755.1"/>
    <property type="molecule type" value="Genomic_DNA"/>
</dbReference>
<keyword evidence="9" id="KW-1185">Reference proteome</keyword>
<evidence type="ECO:0000313" key="8">
    <source>
        <dbReference type="EMBL" id="RXI05755.1"/>
    </source>
</evidence>
<dbReference type="GO" id="GO:0005643">
    <property type="term" value="C:nuclear pore"/>
    <property type="evidence" value="ECO:0007669"/>
    <property type="project" value="InterPro"/>
</dbReference>
<dbReference type="Proteomes" id="UP000290289">
    <property type="component" value="Chromosome 2"/>
</dbReference>
<keyword evidence="3" id="KW-0813">Transport</keyword>
<dbReference type="Pfam" id="PF05050">
    <property type="entry name" value="Methyltransf_21"/>
    <property type="match status" value="1"/>
</dbReference>
<dbReference type="PANTHER" id="PTHR31344:SF0">
    <property type="entry name" value="NUCLEAR PORE COMPLEX PROTEIN NUP205"/>
    <property type="match status" value="1"/>
</dbReference>
<feature type="transmembrane region" description="Helical" evidence="6">
    <location>
        <begin position="1108"/>
        <end position="1126"/>
    </location>
</feature>
<reference evidence="8 9" key="1">
    <citation type="submission" date="2018-10" db="EMBL/GenBank/DDBJ databases">
        <title>A high-quality apple genome assembly.</title>
        <authorList>
            <person name="Hu J."/>
        </authorList>
    </citation>
    <scope>NUCLEOTIDE SEQUENCE [LARGE SCALE GENOMIC DNA]</scope>
    <source>
        <strain evidence="9">cv. HFTH1</strain>
        <tissue evidence="8">Young leaf</tissue>
    </source>
</reference>
<evidence type="ECO:0000259" key="7">
    <source>
        <dbReference type="Pfam" id="PF05050"/>
    </source>
</evidence>
<organism evidence="8 9">
    <name type="scientific">Malus domestica</name>
    <name type="common">Apple</name>
    <name type="synonym">Pyrus malus</name>
    <dbReference type="NCBI Taxonomy" id="3750"/>
    <lineage>
        <taxon>Eukaryota</taxon>
        <taxon>Viridiplantae</taxon>
        <taxon>Streptophyta</taxon>
        <taxon>Embryophyta</taxon>
        <taxon>Tracheophyta</taxon>
        <taxon>Spermatophyta</taxon>
        <taxon>Magnoliopsida</taxon>
        <taxon>eudicotyledons</taxon>
        <taxon>Gunneridae</taxon>
        <taxon>Pentapetalae</taxon>
        <taxon>rosids</taxon>
        <taxon>fabids</taxon>
        <taxon>Rosales</taxon>
        <taxon>Rosaceae</taxon>
        <taxon>Amygdaloideae</taxon>
        <taxon>Maleae</taxon>
        <taxon>Malus</taxon>
    </lineage>
</organism>
<evidence type="ECO:0000256" key="1">
    <source>
        <dbReference type="ARBA" id="ARBA00004123"/>
    </source>
</evidence>
<accession>A0A498KJ27</accession>
<sequence>MVLPKQLLATIESALLGPSPPSPSQRVELMHAIRSSLSSFQSLLSYPPPKPSDRAQVQSKEVRLPDGPPISLDDQDVQIELNREEPAGLGGPHSEHYVLDSRGALVGRHAVVSRERLILGHCLVLSVMVVRMSSKDIKDTFFVLKDSAAELSDTNNTMKHALNAVPDKASVLSSDASFRHEFHEIVTAAGNDPNVQGFVNSTRLAWAVHLMLIQDAITARDTISSASSSDMGYLQSCLEAIFSNNVFQFMIDQVLRTAAYQNDDEDMIYMYNAYLHKLITCFLSHPLARDKVKESKERAMSMLSPYRMAGSHDSNLTSQQVSETGPLSFVSLLEFVSEIYQKEPELLSGNDVLWTFVNFAGEDHTNFQTLVAFLNMLSTLASSQEGASKVFELLQGKVFRSVGWSTLFDCLSIYDEKFKQSLQTAGALLPEFPEGDAKALVAYLNILQKVVENGNPLERNNWFPDIEPLFKLLGYENVPPYVKGALRNAITTFVHVSPSLKDTVWSYLEQYDLPVVVGSHVGKSAQPMAAQVYDMQFELNEVEARREQYPSTISFLKLLNALISEERDLSDRGRRFIYDHVFRLFPQRAYADPCEKWQLVVACLQHFHMILSLYDINEEDIDGVTDHSQLSTVTQPSPLQMQLPILELLKDFMSGKTVFRNIMGILLPGVNAIITERTNEVYGQLLEKAVQLSLEIIILVLEKDLLLSDFWRPLYQRAWLLRLLAIELHVGDANIPTHRETCLSILAHLFGQENVETGIDSHSFSLEDGMENAVALTVSKSKVLELLEVVQFRSPDTTMKLSPVVSNTKYELLVVKDATQGSELGKQMALYVLDALICVDHERYFLSQLQSRGFLRSCLTSISNLSHQDGGRSLEPLQRAYTLEAELALLLRISHKYGKSGAQVLFSMGALEHIASCKAVNFLGSLRWVDTKHQRDVPVDIKKQRMIITPILRLVFSLLSLVDTSEFFEVKNKIVREVLDFVKGHRSLFDHVLREDISEADELVMEQINLVVGILSKGSLKTITYGAKSEPAQDISSVCGNLIPTLERLELLSEVNNEIEFGDMVLVELLRRQCRGHWCSSKSSSVLVSRSKGTSISKIFRDKPMRPLVFLFSATIVLIFIFFFFATRPSATPAANDPTIRTNLPIYRIPPFNCEECPQAYPVIANVVEGLRYPFIYSLADLGSLPEKPHKNIVRFLKGKPFRRPDISATIQGVLEKFKGEGRDNGLVVDVGANVGMASFAAAVMGFQVLAFEPVFENLQRICDGIYLNRVGDLVTVFEAAASDRPGNITFHKLVGRMDNSAISATGARLAFKNNEEVAVQVRTIPLDDVIPETEPVLLLKIDVQGWEYHVLKGASKLLSRKAGEAPYVIYEEDERLLRASNSSAGEIRNFLKGVGYNHCTLHGTDAHCTKLG</sequence>
<dbReference type="NCBIfam" id="TIGR01444">
    <property type="entry name" value="fkbM_fam"/>
    <property type="match status" value="1"/>
</dbReference>
<keyword evidence="6" id="KW-0812">Transmembrane</keyword>
<evidence type="ECO:0000256" key="5">
    <source>
        <dbReference type="SAM" id="MobiDB-lite"/>
    </source>
</evidence>
<keyword evidence="6" id="KW-1133">Transmembrane helix</keyword>